<dbReference type="InterPro" id="IPR036388">
    <property type="entry name" value="WH-like_DNA-bd_sf"/>
</dbReference>
<sequence>MNSGANTLYGDLLLNDDCLFAERGEFKIHFTKNERAVLLALSRNPNRLLTRSRLLDEISAHEDRSDRYIDFLVNRLRAKLGDDPKSPVFINTRYGEGYVWVATRSAAPPPVDVLLVIASKLPAQGDPLARSAAALVERLQETIGVSVGPERMILADGAWCPDTADRPCHLLNLSFQTDDAVLGCAVTLRELPSKRIVTSFILEIEPQNFQNLAAQADRIANAVLDVLHRCLGHASTGLGLAPSDTLEARLHAASSVLLGSNPRWAQGAQLAKKRAQDPLSADLALQWCLHLFSTLTVTNPFESIELAERQRMEREIEATVLAHLPAAEDNPLLMFAAAKLLYFVDRGHLDLAEDLAERSLARTGDSTVSLALMGQLRSARGRFDEAVHYFDQGAKRVDLGPDFQLHIRVMKCLALLAAGNRAALDVALLEVDTAPPCPSHIACMVDWTFSPHERGLSLDSAQALAAIGPAGAANALEYAYFTSARQIIPEQARANVMRGLIAQVTRIHGLQAVPPFLVRTMGLNFAA</sequence>
<dbReference type="GO" id="GO:0003677">
    <property type="term" value="F:DNA binding"/>
    <property type="evidence" value="ECO:0007669"/>
    <property type="project" value="UniProtKB-UniRule"/>
</dbReference>
<keyword evidence="1 2" id="KW-0238">DNA-binding</keyword>
<dbReference type="SMART" id="SM00862">
    <property type="entry name" value="Trans_reg_C"/>
    <property type="match status" value="1"/>
</dbReference>
<dbReference type="InterPro" id="IPR001867">
    <property type="entry name" value="OmpR/PhoB-type_DNA-bd"/>
</dbReference>
<name>A0A0D6PMH7_9PROT</name>
<dbReference type="Proteomes" id="UP000032668">
    <property type="component" value="Unassembled WGS sequence"/>
</dbReference>
<feature type="DNA-binding region" description="OmpR/PhoB-type" evidence="2">
    <location>
        <begin position="4"/>
        <end position="102"/>
    </location>
</feature>
<dbReference type="AlphaFoldDB" id="A0A0D6PMH7"/>
<accession>A0A0D6PMH7</accession>
<dbReference type="GO" id="GO:0006355">
    <property type="term" value="P:regulation of DNA-templated transcription"/>
    <property type="evidence" value="ECO:0007669"/>
    <property type="project" value="InterPro"/>
</dbReference>
<comment type="caution">
    <text evidence="4">The sequence shown here is derived from an EMBL/GenBank/DDBJ whole genome shotgun (WGS) entry which is preliminary data.</text>
</comment>
<proteinExistence type="predicted"/>
<reference evidence="4 5" key="1">
    <citation type="submission" date="2012-11" db="EMBL/GenBank/DDBJ databases">
        <title>Whole genome sequence of Acidocella aminolytica 101 = DSM 11237.</title>
        <authorList>
            <person name="Azuma Y."/>
            <person name="Higashiura N."/>
            <person name="Hirakawa H."/>
            <person name="Matsushita K."/>
        </authorList>
    </citation>
    <scope>NUCLEOTIDE SEQUENCE [LARGE SCALE GENOMIC DNA]</scope>
    <source>
        <strain evidence="5">101 / DSM 11237</strain>
    </source>
</reference>
<dbReference type="EMBL" id="BANC01000140">
    <property type="protein sequence ID" value="GAN82014.1"/>
    <property type="molecule type" value="Genomic_DNA"/>
</dbReference>
<evidence type="ECO:0000256" key="1">
    <source>
        <dbReference type="ARBA" id="ARBA00023125"/>
    </source>
</evidence>
<dbReference type="PROSITE" id="PS51755">
    <property type="entry name" value="OMPR_PHOB"/>
    <property type="match status" value="1"/>
</dbReference>
<dbReference type="Gene3D" id="1.10.10.10">
    <property type="entry name" value="Winged helix-like DNA-binding domain superfamily/Winged helix DNA-binding domain"/>
    <property type="match status" value="1"/>
</dbReference>
<evidence type="ECO:0000313" key="5">
    <source>
        <dbReference type="Proteomes" id="UP000032668"/>
    </source>
</evidence>
<evidence type="ECO:0000259" key="3">
    <source>
        <dbReference type="PROSITE" id="PS51755"/>
    </source>
</evidence>
<dbReference type="OrthoDB" id="4473689at2"/>
<evidence type="ECO:0000313" key="4">
    <source>
        <dbReference type="EMBL" id="GAN82014.1"/>
    </source>
</evidence>
<dbReference type="InterPro" id="IPR011990">
    <property type="entry name" value="TPR-like_helical_dom_sf"/>
</dbReference>
<dbReference type="CDD" id="cd00383">
    <property type="entry name" value="trans_reg_C"/>
    <property type="match status" value="1"/>
</dbReference>
<feature type="domain" description="OmpR/PhoB-type" evidence="3">
    <location>
        <begin position="4"/>
        <end position="102"/>
    </location>
</feature>
<dbReference type="GO" id="GO:0000160">
    <property type="term" value="P:phosphorelay signal transduction system"/>
    <property type="evidence" value="ECO:0007669"/>
    <property type="project" value="InterPro"/>
</dbReference>
<dbReference type="InterPro" id="IPR016032">
    <property type="entry name" value="Sig_transdc_resp-reg_C-effctor"/>
</dbReference>
<gene>
    <name evidence="4" type="ORF">Aam_143_004</name>
</gene>
<keyword evidence="5" id="KW-1185">Reference proteome</keyword>
<evidence type="ECO:0000256" key="2">
    <source>
        <dbReference type="PROSITE-ProRule" id="PRU01091"/>
    </source>
</evidence>
<dbReference type="Pfam" id="PF00486">
    <property type="entry name" value="Trans_reg_C"/>
    <property type="match status" value="1"/>
</dbReference>
<dbReference type="Gene3D" id="1.25.40.10">
    <property type="entry name" value="Tetratricopeptide repeat domain"/>
    <property type="match status" value="1"/>
</dbReference>
<dbReference type="SUPFAM" id="SSF46894">
    <property type="entry name" value="C-terminal effector domain of the bipartite response regulators"/>
    <property type="match status" value="1"/>
</dbReference>
<dbReference type="SUPFAM" id="SSF48452">
    <property type="entry name" value="TPR-like"/>
    <property type="match status" value="1"/>
</dbReference>
<organism evidence="4 5">
    <name type="scientific">Acidocella aminolytica 101 = DSM 11237</name>
    <dbReference type="NCBI Taxonomy" id="1120923"/>
    <lineage>
        <taxon>Bacteria</taxon>
        <taxon>Pseudomonadati</taxon>
        <taxon>Pseudomonadota</taxon>
        <taxon>Alphaproteobacteria</taxon>
        <taxon>Acetobacterales</taxon>
        <taxon>Acidocellaceae</taxon>
        <taxon>Acidocella</taxon>
    </lineage>
</organism>
<dbReference type="STRING" id="1120923.SAMN02746095_03358"/>
<protein>
    <recommendedName>
        <fullName evidence="3">OmpR/PhoB-type domain-containing protein</fullName>
    </recommendedName>
</protein>
<dbReference type="RefSeq" id="WP_048880397.1">
    <property type="nucleotide sequence ID" value="NZ_BANC01000140.1"/>
</dbReference>